<evidence type="ECO:0000313" key="3">
    <source>
        <dbReference type="Proteomes" id="UP000738431"/>
    </source>
</evidence>
<gene>
    <name evidence="2" type="ORF">K1X11_017455</name>
</gene>
<proteinExistence type="predicted"/>
<keyword evidence="3" id="KW-1185">Reference proteome</keyword>
<accession>A0ABZ1C508</accession>
<dbReference type="CDD" id="cd00009">
    <property type="entry name" value="AAA"/>
    <property type="match status" value="1"/>
</dbReference>
<dbReference type="Gene3D" id="1.10.8.80">
    <property type="entry name" value="Magnesium chelatase subunit I, C-Terminal domain"/>
    <property type="match status" value="1"/>
</dbReference>
<dbReference type="Pfam" id="PF07726">
    <property type="entry name" value="AAA_3"/>
    <property type="match status" value="1"/>
</dbReference>
<sequence length="322" mass="35090">MSNPVLEKLVPTLNAARAEIAKVIIGQEAVIELALVTLLTRQHALLEGVPGVAKTLLVRTLAAVLGVPSGRVQFTPDLMPADITGTNVFNLKENAFTLIKGPVFTSFLLADEINRAPAKTQAALLQAMQEREVTIDRDTHRLDENFTVFATQNPADSEGTYPLPEAQKDRFMVKIQMDAPNREQELELAQRLLGQETPEKVLASGGVQPALAGGELAALREVLQSVTMREEVVTYAVDLVRATREHESVMVGAGPRATQALLLGGRAKAALAERDFVTPDDLRALAEPVLGHRLVLRPEFEIEGLTIDEVLERLLEQVPVPR</sequence>
<dbReference type="PIRSF" id="PIRSF002849">
    <property type="entry name" value="AAA_ATPase_chaperone_MoxR_prd"/>
    <property type="match status" value="1"/>
</dbReference>
<dbReference type="InterPro" id="IPR011703">
    <property type="entry name" value="ATPase_AAA-3"/>
</dbReference>
<dbReference type="PANTHER" id="PTHR42759:SF1">
    <property type="entry name" value="MAGNESIUM-CHELATASE SUBUNIT CHLD"/>
    <property type="match status" value="1"/>
</dbReference>
<protein>
    <submittedName>
        <fullName evidence="2">MoxR family ATPase</fullName>
    </submittedName>
</protein>
<dbReference type="InterPro" id="IPR027417">
    <property type="entry name" value="P-loop_NTPase"/>
</dbReference>
<organism evidence="2 3">
    <name type="scientific">Actomonas aquatica</name>
    <dbReference type="NCBI Taxonomy" id="2866162"/>
    <lineage>
        <taxon>Bacteria</taxon>
        <taxon>Pseudomonadati</taxon>
        <taxon>Verrucomicrobiota</taxon>
        <taxon>Opitutia</taxon>
        <taxon>Opitutales</taxon>
        <taxon>Opitutaceae</taxon>
        <taxon>Actomonas</taxon>
    </lineage>
</organism>
<dbReference type="SUPFAM" id="SSF52540">
    <property type="entry name" value="P-loop containing nucleoside triphosphate hydrolases"/>
    <property type="match status" value="1"/>
</dbReference>
<dbReference type="Gene3D" id="3.40.50.300">
    <property type="entry name" value="P-loop containing nucleotide triphosphate hydrolases"/>
    <property type="match status" value="1"/>
</dbReference>
<dbReference type="InterPro" id="IPR050764">
    <property type="entry name" value="CbbQ/NirQ/NorQ/GpvN"/>
</dbReference>
<name>A0ABZ1C508_9BACT</name>
<evidence type="ECO:0000259" key="1">
    <source>
        <dbReference type="SMART" id="SM00382"/>
    </source>
</evidence>
<dbReference type="Proteomes" id="UP000738431">
    <property type="component" value="Chromosome"/>
</dbReference>
<dbReference type="EMBL" id="CP139781">
    <property type="protein sequence ID" value="WRQ86601.1"/>
    <property type="molecule type" value="Genomic_DNA"/>
</dbReference>
<dbReference type="PANTHER" id="PTHR42759">
    <property type="entry name" value="MOXR FAMILY PROTEIN"/>
    <property type="match status" value="1"/>
</dbReference>
<dbReference type="SMART" id="SM00382">
    <property type="entry name" value="AAA"/>
    <property type="match status" value="1"/>
</dbReference>
<dbReference type="Pfam" id="PF17863">
    <property type="entry name" value="AAA_lid_2"/>
    <property type="match status" value="1"/>
</dbReference>
<feature type="domain" description="AAA+ ATPase" evidence="1">
    <location>
        <begin position="40"/>
        <end position="181"/>
    </location>
</feature>
<evidence type="ECO:0000313" key="2">
    <source>
        <dbReference type="EMBL" id="WRQ86601.1"/>
    </source>
</evidence>
<dbReference type="InterPro" id="IPR041628">
    <property type="entry name" value="ChlI/MoxR_AAA_lid"/>
</dbReference>
<reference evidence="2 3" key="1">
    <citation type="submission" date="2023-12" db="EMBL/GenBank/DDBJ databases">
        <title>Description of an unclassified Opitutus bacterium of Verrucomicrobiota.</title>
        <authorList>
            <person name="Zhang D.-F."/>
        </authorList>
    </citation>
    <scope>NUCLEOTIDE SEQUENCE [LARGE SCALE GENOMIC DNA]</scope>
    <source>
        <strain evidence="2 3">WL0086</strain>
    </source>
</reference>
<dbReference type="RefSeq" id="WP_221033062.1">
    <property type="nucleotide sequence ID" value="NZ_CP139781.1"/>
</dbReference>
<dbReference type="InterPro" id="IPR003593">
    <property type="entry name" value="AAA+_ATPase"/>
</dbReference>